<accession>A0A6C0CSX3</accession>
<dbReference type="EMBL" id="MN739479">
    <property type="protein sequence ID" value="QHT06980.1"/>
    <property type="molecule type" value="Genomic_DNA"/>
</dbReference>
<organism evidence="1">
    <name type="scientific">viral metagenome</name>
    <dbReference type="NCBI Taxonomy" id="1070528"/>
    <lineage>
        <taxon>unclassified sequences</taxon>
        <taxon>metagenomes</taxon>
        <taxon>organismal metagenomes</taxon>
    </lineage>
</organism>
<protein>
    <submittedName>
        <fullName evidence="1">Uncharacterized protein</fullName>
    </submittedName>
</protein>
<dbReference type="AlphaFoldDB" id="A0A6C0CSX3"/>
<proteinExistence type="predicted"/>
<evidence type="ECO:0000313" key="1">
    <source>
        <dbReference type="EMBL" id="QHT06980.1"/>
    </source>
</evidence>
<name>A0A6C0CSX3_9ZZZZ</name>
<sequence>MEAITQLYPKDLELSIESLSLDQSLKKQLVEEFIDKPFITNELNKLLQISTYHQIHQQGIIFNYIPVHYLSVSLVKKVVRRIITLKRIYRLTEPISIWLIPLSLKRCFPQKGERVSAKHINGGYTYLHNNTIYIYRYEEFPKVILHEVLHHTRLQTEWTSKQWMRLYDFLGIDETNCPTNCQTILQPSEAIIEVWAIYYQCIFLAYEKQTPFQTFYQQELEWSLYQTRRLLKYHQTYFSKGWKEDTHAYSYIVLKTCLWYYWDTFSKIKLPYNDRKLTDFFIQYLFQSNFQKAIQDSKTYRSKSFCMTWLGKY</sequence>
<reference evidence="1" key="1">
    <citation type="journal article" date="2020" name="Nature">
        <title>Giant virus diversity and host interactions through global metagenomics.</title>
        <authorList>
            <person name="Schulz F."/>
            <person name="Roux S."/>
            <person name="Paez-Espino D."/>
            <person name="Jungbluth S."/>
            <person name="Walsh D.A."/>
            <person name="Denef V.J."/>
            <person name="McMahon K.D."/>
            <person name="Konstantinidis K.T."/>
            <person name="Eloe-Fadrosh E.A."/>
            <person name="Kyrpides N.C."/>
            <person name="Woyke T."/>
        </authorList>
    </citation>
    <scope>NUCLEOTIDE SEQUENCE</scope>
    <source>
        <strain evidence="1">GVMAG-M-3300021962-46</strain>
    </source>
</reference>